<feature type="region of interest" description="Disordered" evidence="1">
    <location>
        <begin position="20"/>
        <end position="89"/>
    </location>
</feature>
<keyword evidence="3" id="KW-1185">Reference proteome</keyword>
<dbReference type="KEGG" id="brq:CIT40_05215"/>
<protein>
    <submittedName>
        <fullName evidence="2">Uncharacterized protein</fullName>
    </submittedName>
</protein>
<dbReference type="EMBL" id="CP029426">
    <property type="protein sequence ID" value="AWM04512.1"/>
    <property type="molecule type" value="Genomic_DNA"/>
</dbReference>
<dbReference type="OrthoDB" id="8255086at2"/>
<gene>
    <name evidence="2" type="ORF">CIT40_05215</name>
</gene>
<accession>A0A2U8Q3E8</accession>
<proteinExistence type="predicted"/>
<evidence type="ECO:0000313" key="2">
    <source>
        <dbReference type="EMBL" id="AWM04512.1"/>
    </source>
</evidence>
<dbReference type="RefSeq" id="WP_094891675.1">
    <property type="nucleotide sequence ID" value="NZ_CP029426.2"/>
</dbReference>
<organism evidence="2 3">
    <name type="scientific">Bradyrhizobium amphicarpaeae</name>
    <dbReference type="NCBI Taxonomy" id="1404768"/>
    <lineage>
        <taxon>Bacteria</taxon>
        <taxon>Pseudomonadati</taxon>
        <taxon>Pseudomonadota</taxon>
        <taxon>Alphaproteobacteria</taxon>
        <taxon>Hyphomicrobiales</taxon>
        <taxon>Nitrobacteraceae</taxon>
        <taxon>Bradyrhizobium</taxon>
    </lineage>
</organism>
<evidence type="ECO:0000256" key="1">
    <source>
        <dbReference type="SAM" id="MobiDB-lite"/>
    </source>
</evidence>
<sequence length="175" mass="18402">MSDDVKDAGLVAMISSILGGNKRADSVAPPPLTEGPPTVPSNGADAVAAPDPEARSTGQEDAAKNSAKGATKGAAKDAPNAAPAALVEQPAKIVTTRDGKQLLPAEAIADLVLGELRKLEDFPATGASVTVYGYRHWNAMITFAPFSTNFQNATRFRQAMPDLVFKLRRFVELEI</sequence>
<name>A0A2U8Q3E8_9BRAD</name>
<evidence type="ECO:0000313" key="3">
    <source>
        <dbReference type="Proteomes" id="UP000215884"/>
    </source>
</evidence>
<reference evidence="2 3" key="1">
    <citation type="journal article" date="2017" name="Syst. Appl. Microbiol.">
        <title>Soybeans inoculated with root zone soils of Canadian native legumes harbour diverse and novel Bradyrhizobium spp. that possess agricultural potential.</title>
        <authorList>
            <person name="Bromfield E.S.P."/>
            <person name="Cloutier S."/>
            <person name="Tambong J.T."/>
            <person name="Tran Thi T.V."/>
        </authorList>
    </citation>
    <scope>NUCLEOTIDE SEQUENCE [LARGE SCALE GENOMIC DNA]</scope>
    <source>
        <strain evidence="2 3">39S1MB</strain>
    </source>
</reference>
<feature type="compositionally biased region" description="Pro residues" evidence="1">
    <location>
        <begin position="28"/>
        <end position="39"/>
    </location>
</feature>
<dbReference type="Proteomes" id="UP000215884">
    <property type="component" value="Chromosome"/>
</dbReference>
<reference evidence="2 3" key="2">
    <citation type="journal article" date="2019" name="Int. J. Syst. Evol. Microbiol.">
        <title>Description and complete genome sequence of Bradyrhizobium amphicarpaeae sp. nov., harbouring photosystem and nitrogen-fixation genes.</title>
        <authorList>
            <person name="Bromfield E.S.P."/>
            <person name="Cloutier S."/>
            <person name="Nguyen H.D.T."/>
        </authorList>
    </citation>
    <scope>NUCLEOTIDE SEQUENCE [LARGE SCALE GENOMIC DNA]</scope>
    <source>
        <strain evidence="2 3">39S1MB</strain>
    </source>
</reference>
<dbReference type="AlphaFoldDB" id="A0A2U8Q3E8"/>
<feature type="compositionally biased region" description="Low complexity" evidence="1">
    <location>
        <begin position="64"/>
        <end position="85"/>
    </location>
</feature>